<proteinExistence type="predicted"/>
<gene>
    <name evidence="2" type="ORF">O0S08_29145</name>
</gene>
<dbReference type="Proteomes" id="UP001164459">
    <property type="component" value="Chromosome"/>
</dbReference>
<dbReference type="EMBL" id="CP114040">
    <property type="protein sequence ID" value="WAS90279.1"/>
    <property type="molecule type" value="Genomic_DNA"/>
</dbReference>
<reference evidence="2" key="1">
    <citation type="submission" date="2022-11" db="EMBL/GenBank/DDBJ databases">
        <title>Minimal conservation of predation-associated metabolite biosynthetic gene clusters underscores biosynthetic potential of Myxococcota including descriptions for ten novel species: Archangium lansinium sp. nov., Myxococcus landrumus sp. nov., Nannocystis bai.</title>
        <authorList>
            <person name="Ahearne A."/>
            <person name="Stevens C."/>
            <person name="Dowd S."/>
        </authorList>
    </citation>
    <scope>NUCLEOTIDE SEQUENCE</scope>
    <source>
        <strain evidence="2">Fl3</strain>
    </source>
</reference>
<dbReference type="Pfam" id="PF01636">
    <property type="entry name" value="APH"/>
    <property type="match status" value="1"/>
</dbReference>
<dbReference type="InterPro" id="IPR002575">
    <property type="entry name" value="Aminoglycoside_PTrfase"/>
</dbReference>
<evidence type="ECO:0000259" key="1">
    <source>
        <dbReference type="Pfam" id="PF01636"/>
    </source>
</evidence>
<evidence type="ECO:0000313" key="3">
    <source>
        <dbReference type="Proteomes" id="UP001164459"/>
    </source>
</evidence>
<protein>
    <recommendedName>
        <fullName evidence="1">Aminoglycoside phosphotransferase domain-containing protein</fullName>
    </recommendedName>
</protein>
<accession>A0ABY7GTT6</accession>
<dbReference type="RefSeq" id="WP_269032610.1">
    <property type="nucleotide sequence ID" value="NZ_CP114040.1"/>
</dbReference>
<organism evidence="2 3">
    <name type="scientific">Nannocystis punicea</name>
    <dbReference type="NCBI Taxonomy" id="2995304"/>
    <lineage>
        <taxon>Bacteria</taxon>
        <taxon>Pseudomonadati</taxon>
        <taxon>Myxococcota</taxon>
        <taxon>Polyangia</taxon>
        <taxon>Nannocystales</taxon>
        <taxon>Nannocystaceae</taxon>
        <taxon>Nannocystis</taxon>
    </lineage>
</organism>
<evidence type="ECO:0000313" key="2">
    <source>
        <dbReference type="EMBL" id="WAS90279.1"/>
    </source>
</evidence>
<name>A0ABY7GTT6_9BACT</name>
<sequence>MSRVLDWTAARVDDPSIDLALLLGGFGRDALVRLIERFAAAGGTTWPGLVEHAAERWAAFAVLSAEWALRIGHTEAMAHARAHLATVESAAGD</sequence>
<keyword evidence="3" id="KW-1185">Reference proteome</keyword>
<feature type="domain" description="Aminoglycoside phosphotransferase" evidence="1">
    <location>
        <begin position="4"/>
        <end position="49"/>
    </location>
</feature>